<feature type="region of interest" description="Disordered" evidence="13">
    <location>
        <begin position="412"/>
        <end position="438"/>
    </location>
</feature>
<feature type="domain" description="Enolpyruvate transferase" evidence="14">
    <location>
        <begin position="6"/>
        <end position="404"/>
    </location>
</feature>
<evidence type="ECO:0000256" key="9">
    <source>
        <dbReference type="ARBA" id="ARBA00023316"/>
    </source>
</evidence>
<dbReference type="GO" id="GO:0008360">
    <property type="term" value="P:regulation of cell shape"/>
    <property type="evidence" value="ECO:0007669"/>
    <property type="project" value="UniProtKB-KW"/>
</dbReference>
<organism evidence="15 16">
    <name type="scientific">Desulfosalsimonas propionicica</name>
    <dbReference type="NCBI Taxonomy" id="332175"/>
    <lineage>
        <taxon>Bacteria</taxon>
        <taxon>Pseudomonadati</taxon>
        <taxon>Thermodesulfobacteriota</taxon>
        <taxon>Desulfobacteria</taxon>
        <taxon>Desulfobacterales</taxon>
        <taxon>Desulfosalsimonadaceae</taxon>
        <taxon>Desulfosalsimonas</taxon>
    </lineage>
</organism>
<dbReference type="SUPFAM" id="SSF55205">
    <property type="entry name" value="EPT/RTPC-like"/>
    <property type="match status" value="1"/>
</dbReference>
<evidence type="ECO:0000256" key="13">
    <source>
        <dbReference type="SAM" id="MobiDB-lite"/>
    </source>
</evidence>
<dbReference type="HAMAP" id="MF_00111">
    <property type="entry name" value="MurA"/>
    <property type="match status" value="1"/>
</dbReference>
<dbReference type="GO" id="GO:0008760">
    <property type="term" value="F:UDP-N-acetylglucosamine 1-carboxyvinyltransferase activity"/>
    <property type="evidence" value="ECO:0007669"/>
    <property type="project" value="UniProtKB-UniRule"/>
</dbReference>
<evidence type="ECO:0000313" key="16">
    <source>
        <dbReference type="Proteomes" id="UP000525298"/>
    </source>
</evidence>
<dbReference type="InterPro" id="IPR005750">
    <property type="entry name" value="UDP_GlcNAc_COvinyl_MurA"/>
</dbReference>
<dbReference type="Proteomes" id="UP000525298">
    <property type="component" value="Unassembled WGS sequence"/>
</dbReference>
<keyword evidence="16" id="KW-1185">Reference proteome</keyword>
<accession>A0A7W0HL69</accession>
<dbReference type="InterPro" id="IPR036968">
    <property type="entry name" value="Enolpyruvate_Tfrase_sf"/>
</dbReference>
<evidence type="ECO:0000256" key="10">
    <source>
        <dbReference type="ARBA" id="ARBA00038367"/>
    </source>
</evidence>
<keyword evidence="7 12" id="KW-0573">Peptidoglycan synthesis</keyword>
<sequence length="438" mass="46598">MDEIVIQGGQRLDGEVRISGAKNAALPMLAASLLTGGRFCYTNIPDLKDIESIRQLLCTIGAQITESPDGLIVDTTGLNDVEAPYELVRKMRASVLVLGPLLARLGRARVSLPGGCAIGARPINMHLEGFSRLGARITLEHGYVQAEAESLTGNEIFFDVPTVTGTENLMMAAVLAKGTTVLRNAAKEPEVTALADMLNAMGARVSGAATSTITIEGVDRLYPATVRVIPDRIETGTYMVAAALTGGCIRILNADASHLKAVIAKLRKTGTEVDTSDGAVMVTGRRPVTSVDIKTLPYPGFPTDMQAQFMVLMCIANGLSMISETIFENRFIHVLELQRMGADIQVSGNHAMVRGAARLSGAQVMASDLRASACLVLAGLVAEGTTRISRVYHLDRGYAALEDKFRSLGADIKRVRPKPKTADGPGTEPASGRTEPRN</sequence>
<reference evidence="15 16" key="1">
    <citation type="submission" date="2020-07" db="EMBL/GenBank/DDBJ databases">
        <title>Genomic Encyclopedia of Type Strains, Phase IV (KMG-IV): sequencing the most valuable type-strain genomes for metagenomic binning, comparative biology and taxonomic classification.</title>
        <authorList>
            <person name="Goeker M."/>
        </authorList>
    </citation>
    <scope>NUCLEOTIDE SEQUENCE [LARGE SCALE GENOMIC DNA]</scope>
    <source>
        <strain evidence="15 16">DSM 17721</strain>
    </source>
</reference>
<dbReference type="InterPro" id="IPR050068">
    <property type="entry name" value="MurA_subfamily"/>
</dbReference>
<dbReference type="GO" id="GO:0051301">
    <property type="term" value="P:cell division"/>
    <property type="evidence" value="ECO:0007669"/>
    <property type="project" value="UniProtKB-KW"/>
</dbReference>
<evidence type="ECO:0000256" key="3">
    <source>
        <dbReference type="ARBA" id="ARBA00022490"/>
    </source>
</evidence>
<dbReference type="RefSeq" id="WP_181551614.1">
    <property type="nucleotide sequence ID" value="NZ_JACDUS010000006.1"/>
</dbReference>
<evidence type="ECO:0000256" key="12">
    <source>
        <dbReference type="HAMAP-Rule" id="MF_00111"/>
    </source>
</evidence>
<keyword evidence="3 12" id="KW-0963">Cytoplasm</keyword>
<comment type="subcellular location">
    <subcellularLocation>
        <location evidence="1 12">Cytoplasm</location>
    </subcellularLocation>
</comment>
<evidence type="ECO:0000256" key="2">
    <source>
        <dbReference type="ARBA" id="ARBA00004752"/>
    </source>
</evidence>
<feature type="binding site" evidence="12">
    <location>
        <position position="304"/>
    </location>
    <ligand>
        <name>UDP-N-acetyl-alpha-D-glucosamine</name>
        <dbReference type="ChEBI" id="CHEBI:57705"/>
    </ligand>
</feature>
<evidence type="ECO:0000256" key="1">
    <source>
        <dbReference type="ARBA" id="ARBA00004496"/>
    </source>
</evidence>
<comment type="caution">
    <text evidence="12">Lacks conserved residue(s) required for the propagation of feature annotation.</text>
</comment>
<dbReference type="PANTHER" id="PTHR43783">
    <property type="entry name" value="UDP-N-ACETYLGLUCOSAMINE 1-CARBOXYVINYLTRANSFERASE"/>
    <property type="match status" value="1"/>
</dbReference>
<protein>
    <recommendedName>
        <fullName evidence="12">UDP-N-acetylglucosamine 1-carboxyvinyltransferase</fullName>
        <ecNumber evidence="12">2.5.1.7</ecNumber>
    </recommendedName>
    <alternativeName>
        <fullName evidence="12">Enoylpyruvate transferase</fullName>
    </alternativeName>
    <alternativeName>
        <fullName evidence="12">UDP-N-acetylglucosamine enolpyruvyl transferase</fullName>
        <shortName evidence="12">EPT</shortName>
    </alternativeName>
</protein>
<dbReference type="EC" id="2.5.1.7" evidence="12"/>
<comment type="catalytic activity">
    <reaction evidence="11 12">
        <text>phosphoenolpyruvate + UDP-N-acetyl-alpha-D-glucosamine = UDP-N-acetyl-3-O-(1-carboxyvinyl)-alpha-D-glucosamine + phosphate</text>
        <dbReference type="Rhea" id="RHEA:18681"/>
        <dbReference type="ChEBI" id="CHEBI:43474"/>
        <dbReference type="ChEBI" id="CHEBI:57705"/>
        <dbReference type="ChEBI" id="CHEBI:58702"/>
        <dbReference type="ChEBI" id="CHEBI:68483"/>
        <dbReference type="EC" id="2.5.1.7"/>
    </reaction>
</comment>
<dbReference type="CDD" id="cd01555">
    <property type="entry name" value="UdpNAET"/>
    <property type="match status" value="1"/>
</dbReference>
<comment type="caution">
    <text evidence="15">The sequence shown here is derived from an EMBL/GenBank/DDBJ whole genome shotgun (WGS) entry which is preliminary data.</text>
</comment>
<comment type="similarity">
    <text evidence="10 12">Belongs to the EPSP synthase family. MurA subfamily.</text>
</comment>
<dbReference type="FunFam" id="3.65.10.10:FF:000001">
    <property type="entry name" value="UDP-N-acetylglucosamine 1-carboxyvinyltransferase"/>
    <property type="match status" value="1"/>
</dbReference>
<keyword evidence="12" id="KW-0670">Pyruvate</keyword>
<evidence type="ECO:0000256" key="8">
    <source>
        <dbReference type="ARBA" id="ARBA00023306"/>
    </source>
</evidence>
<dbReference type="GO" id="GO:0005737">
    <property type="term" value="C:cytoplasm"/>
    <property type="evidence" value="ECO:0007669"/>
    <property type="project" value="UniProtKB-SubCell"/>
</dbReference>
<evidence type="ECO:0000256" key="5">
    <source>
        <dbReference type="ARBA" id="ARBA00022679"/>
    </source>
</evidence>
<evidence type="ECO:0000313" key="15">
    <source>
        <dbReference type="EMBL" id="MBA2881960.1"/>
    </source>
</evidence>
<keyword evidence="9 12" id="KW-0961">Cell wall biogenesis/degradation</keyword>
<feature type="binding site" evidence="12">
    <location>
        <begin position="22"/>
        <end position="23"/>
    </location>
    <ligand>
        <name>phosphoenolpyruvate</name>
        <dbReference type="ChEBI" id="CHEBI:58702"/>
    </ligand>
</feature>
<dbReference type="GO" id="GO:0019277">
    <property type="term" value="P:UDP-N-acetylgalactosamine biosynthetic process"/>
    <property type="evidence" value="ECO:0007669"/>
    <property type="project" value="InterPro"/>
</dbReference>
<dbReference type="AlphaFoldDB" id="A0A7W0HL69"/>
<dbReference type="InterPro" id="IPR013792">
    <property type="entry name" value="RNA3'P_cycl/enolpyr_Trfase_a/b"/>
</dbReference>
<feature type="modified residue" description="2-(S-cysteinyl)pyruvic acid O-phosphothioketal" evidence="12">
    <location>
        <position position="116"/>
    </location>
</feature>
<evidence type="ECO:0000256" key="11">
    <source>
        <dbReference type="ARBA" id="ARBA00047527"/>
    </source>
</evidence>
<comment type="function">
    <text evidence="12">Cell wall formation. Adds enolpyruvyl to UDP-N-acetylglucosamine.</text>
</comment>
<evidence type="ECO:0000259" key="14">
    <source>
        <dbReference type="Pfam" id="PF00275"/>
    </source>
</evidence>
<comment type="pathway">
    <text evidence="2 12">Cell wall biogenesis; peptidoglycan biosynthesis.</text>
</comment>
<keyword evidence="4 12" id="KW-0132">Cell division</keyword>
<dbReference type="UniPathway" id="UPA00219"/>
<dbReference type="PANTHER" id="PTHR43783:SF1">
    <property type="entry name" value="UDP-N-ACETYLGLUCOSAMINE 1-CARBOXYVINYLTRANSFERASE"/>
    <property type="match status" value="1"/>
</dbReference>
<dbReference type="GO" id="GO:0071555">
    <property type="term" value="P:cell wall organization"/>
    <property type="evidence" value="ECO:0007669"/>
    <property type="project" value="UniProtKB-KW"/>
</dbReference>
<proteinExistence type="inferred from homology"/>
<keyword evidence="6 12" id="KW-0133">Cell shape</keyword>
<keyword evidence="5 12" id="KW-0808">Transferase</keyword>
<feature type="binding site" evidence="12">
    <location>
        <position position="92"/>
    </location>
    <ligand>
        <name>UDP-N-acetyl-alpha-D-glucosamine</name>
        <dbReference type="ChEBI" id="CHEBI:57705"/>
    </ligand>
</feature>
<dbReference type="EMBL" id="JACDUS010000006">
    <property type="protein sequence ID" value="MBA2881960.1"/>
    <property type="molecule type" value="Genomic_DNA"/>
</dbReference>
<dbReference type="Pfam" id="PF00275">
    <property type="entry name" value="EPSP_synthase"/>
    <property type="match status" value="1"/>
</dbReference>
<feature type="binding site" evidence="12">
    <location>
        <position position="326"/>
    </location>
    <ligand>
        <name>UDP-N-acetyl-alpha-D-glucosamine</name>
        <dbReference type="ChEBI" id="CHEBI:57705"/>
    </ligand>
</feature>
<name>A0A7W0HL69_9BACT</name>
<gene>
    <name evidence="12" type="primary">murA</name>
    <name evidence="15" type="ORF">HNR65_002294</name>
</gene>
<feature type="active site" description="Proton donor" evidence="12">
    <location>
        <position position="116"/>
    </location>
</feature>
<dbReference type="Gene3D" id="3.65.10.10">
    <property type="entry name" value="Enolpyruvate transferase domain"/>
    <property type="match status" value="2"/>
</dbReference>
<dbReference type="NCBIfam" id="NF006873">
    <property type="entry name" value="PRK09369.1"/>
    <property type="match status" value="1"/>
</dbReference>
<evidence type="ECO:0000256" key="6">
    <source>
        <dbReference type="ARBA" id="ARBA00022960"/>
    </source>
</evidence>
<evidence type="ECO:0000256" key="4">
    <source>
        <dbReference type="ARBA" id="ARBA00022618"/>
    </source>
</evidence>
<dbReference type="GO" id="GO:0009252">
    <property type="term" value="P:peptidoglycan biosynthetic process"/>
    <property type="evidence" value="ECO:0007669"/>
    <property type="project" value="UniProtKB-UniRule"/>
</dbReference>
<keyword evidence="8 12" id="KW-0131">Cell cycle</keyword>
<evidence type="ECO:0000256" key="7">
    <source>
        <dbReference type="ARBA" id="ARBA00022984"/>
    </source>
</evidence>
<dbReference type="InterPro" id="IPR001986">
    <property type="entry name" value="Enolpyruvate_Tfrase_dom"/>
</dbReference>
<dbReference type="NCBIfam" id="TIGR01072">
    <property type="entry name" value="murA"/>
    <property type="match status" value="1"/>
</dbReference>